<comment type="cofactor">
    <cofactor evidence="11">
        <name>Mg(2+)</name>
        <dbReference type="ChEBI" id="CHEBI:18420"/>
    </cofactor>
</comment>
<feature type="binding site" evidence="11">
    <location>
        <begin position="259"/>
        <end position="261"/>
    </location>
    <ligand>
        <name>FMN</name>
        <dbReference type="ChEBI" id="CHEBI:58210"/>
    </ligand>
</feature>
<feature type="binding site" evidence="11">
    <location>
        <begin position="6"/>
        <end position="7"/>
    </location>
    <ligand>
        <name>substrate</name>
    </ligand>
</feature>
<dbReference type="NCBIfam" id="TIGR02151">
    <property type="entry name" value="IPP_isom_2"/>
    <property type="match status" value="1"/>
</dbReference>
<dbReference type="PANTHER" id="PTHR43665:SF1">
    <property type="entry name" value="ISOPENTENYL-DIPHOSPHATE DELTA-ISOMERASE"/>
    <property type="match status" value="1"/>
</dbReference>
<keyword evidence="3 11" id="KW-0285">Flavoprotein</keyword>
<comment type="cofactor">
    <cofactor evidence="1 11">
        <name>FMN</name>
        <dbReference type="ChEBI" id="CHEBI:58210"/>
    </cofactor>
</comment>
<comment type="catalytic activity">
    <reaction evidence="11">
        <text>isopentenyl diphosphate = dimethylallyl diphosphate</text>
        <dbReference type="Rhea" id="RHEA:23284"/>
        <dbReference type="ChEBI" id="CHEBI:57623"/>
        <dbReference type="ChEBI" id="CHEBI:128769"/>
        <dbReference type="EC" id="5.3.3.2"/>
    </reaction>
</comment>
<keyword evidence="4 11" id="KW-0288">FMN</keyword>
<keyword evidence="9 11" id="KW-0413">Isomerase</keyword>
<evidence type="ECO:0000256" key="10">
    <source>
        <dbReference type="ARBA" id="ARBA00025810"/>
    </source>
</evidence>
<dbReference type="PIRSF" id="PIRSF003314">
    <property type="entry name" value="IPP_isomerase"/>
    <property type="match status" value="1"/>
</dbReference>
<feature type="binding site" evidence="11">
    <location>
        <position position="152"/>
    </location>
    <ligand>
        <name>Mg(2+)</name>
        <dbReference type="ChEBI" id="CHEBI:18420"/>
    </ligand>
</feature>
<dbReference type="Pfam" id="PF01070">
    <property type="entry name" value="FMN_dh"/>
    <property type="match status" value="1"/>
</dbReference>
<dbReference type="Gene3D" id="3.20.20.70">
    <property type="entry name" value="Aldolase class I"/>
    <property type="match status" value="1"/>
</dbReference>
<feature type="binding site" evidence="11">
    <location>
        <begin position="280"/>
        <end position="281"/>
    </location>
    <ligand>
        <name>FMN</name>
        <dbReference type="ChEBI" id="CHEBI:58210"/>
    </ligand>
</feature>
<evidence type="ECO:0000256" key="9">
    <source>
        <dbReference type="ARBA" id="ARBA00023235"/>
    </source>
</evidence>
<comment type="caution">
    <text evidence="11">Lacks conserved residue(s) required for the propagation of feature annotation.</text>
</comment>
<comment type="function">
    <text evidence="11">Involved in the biosynthesis of isoprenoids. Catalyzes the 1,3-allylic rearrangement of the homoallylic substrate isopentenyl (IPP) to its allylic isomer, dimethylallyl diphosphate (DMAPP).</text>
</comment>
<dbReference type="HAMAP" id="MF_00354">
    <property type="entry name" value="Idi_2"/>
    <property type="match status" value="1"/>
</dbReference>
<comment type="subcellular location">
    <subcellularLocation>
        <location evidence="11">Cytoplasm</location>
    </subcellularLocation>
</comment>
<dbReference type="RefSeq" id="WP_347436435.1">
    <property type="nucleotide sequence ID" value="NZ_CP089291.1"/>
</dbReference>
<dbReference type="EMBL" id="CP089291">
    <property type="protein sequence ID" value="UOF89744.1"/>
    <property type="molecule type" value="Genomic_DNA"/>
</dbReference>
<feature type="domain" description="FMN-dependent dehydrogenase" evidence="12">
    <location>
        <begin position="167"/>
        <end position="322"/>
    </location>
</feature>
<sequence>MSIESRKIDHLRLAAELPQSMASGFDDVMFVHRTFPEVSFAEISLQTNVAGTFFSAPFWINAMTGGSEPSAQVNRDLAIAARELGLAMAVGSQRAALRDDSLRESYTVVRKENPGGIVIANLSAAATIDDVLRAVDMLDAQYIQLHANAPQELVMPEGDRNFKGILKGVETIIRHCPVPVIIKEVGFGMCRETYRQLTEIGARIVDVSGRGGTNFIAIENQRRSEWPMDDLRLWGQTTVVSLLEAEGFQNQLTFLASGGVRNPLDCIKCLALGAQGVGLAGFILRTYRSSGLQGLIDCLQHWLHEVRVIMTMLGCRTLQELNAIPVWIRGETADWCEVRNIDRQYYANRRHFIS</sequence>
<evidence type="ECO:0000256" key="5">
    <source>
        <dbReference type="ARBA" id="ARBA00022723"/>
    </source>
</evidence>
<keyword evidence="6 11" id="KW-0460">Magnesium</keyword>
<feature type="binding site" evidence="11">
    <location>
        <position position="208"/>
    </location>
    <ligand>
        <name>FMN</name>
        <dbReference type="ChEBI" id="CHEBI:58210"/>
    </ligand>
</feature>
<feature type="binding site" evidence="11">
    <location>
        <position position="92"/>
    </location>
    <ligand>
        <name>FMN</name>
        <dbReference type="ChEBI" id="CHEBI:58210"/>
    </ligand>
</feature>
<keyword evidence="2 11" id="KW-0963">Cytoplasm</keyword>
<protein>
    <recommendedName>
        <fullName evidence="11">Isopentenyl-diphosphate delta-isomerase</fullName>
        <shortName evidence="11">IPP isomerase</shortName>
        <ecNumber evidence="11">5.3.3.2</ecNumber>
    </recommendedName>
    <alternativeName>
        <fullName evidence="11">Isopentenyl diphosphate:dimethylallyl diphosphate isomerase</fullName>
    </alternativeName>
    <alternativeName>
        <fullName evidence="11">Isopentenyl pyrophosphate isomerase</fullName>
    </alternativeName>
    <alternativeName>
        <fullName evidence="11">Type 2 isopentenyl diphosphate isomerase</fullName>
        <shortName evidence="11">IDI-2</shortName>
    </alternativeName>
</protein>
<comment type="similarity">
    <text evidence="11">Belongs to the IPP isomerase type 2 family.</text>
</comment>
<dbReference type="EC" id="5.3.3.2" evidence="11"/>
<evidence type="ECO:0000256" key="3">
    <source>
        <dbReference type="ARBA" id="ARBA00022630"/>
    </source>
</evidence>
<feature type="binding site" evidence="11">
    <location>
        <position position="213"/>
    </location>
    <ligand>
        <name>FMN</name>
        <dbReference type="ChEBI" id="CHEBI:58210"/>
    </ligand>
</feature>
<feature type="binding site" evidence="11">
    <location>
        <begin position="92"/>
        <end position="94"/>
    </location>
    <ligand>
        <name>substrate</name>
    </ligand>
</feature>
<keyword evidence="7 11" id="KW-0521">NADP</keyword>
<dbReference type="InterPro" id="IPR013785">
    <property type="entry name" value="Aldolase_TIM"/>
</dbReference>
<keyword evidence="14" id="KW-1185">Reference proteome</keyword>
<feature type="binding site" evidence="11">
    <location>
        <position position="183"/>
    </location>
    <ligand>
        <name>FMN</name>
        <dbReference type="ChEBI" id="CHEBI:58210"/>
    </ligand>
</feature>
<evidence type="ECO:0000256" key="7">
    <source>
        <dbReference type="ARBA" id="ARBA00022857"/>
    </source>
</evidence>
<feature type="binding site" evidence="11">
    <location>
        <position position="151"/>
    </location>
    <ligand>
        <name>substrate</name>
    </ligand>
</feature>
<evidence type="ECO:0000313" key="14">
    <source>
        <dbReference type="Proteomes" id="UP000830167"/>
    </source>
</evidence>
<keyword evidence="5 11" id="KW-0479">Metal-binding</keyword>
<comment type="cofactor">
    <cofactor evidence="11">
        <name>NADPH</name>
        <dbReference type="ChEBI" id="CHEBI:57783"/>
    </cofactor>
</comment>
<evidence type="ECO:0000313" key="13">
    <source>
        <dbReference type="EMBL" id="UOF89744.1"/>
    </source>
</evidence>
<evidence type="ECO:0000256" key="6">
    <source>
        <dbReference type="ARBA" id="ARBA00022842"/>
    </source>
</evidence>
<evidence type="ECO:0000256" key="1">
    <source>
        <dbReference type="ARBA" id="ARBA00001917"/>
    </source>
</evidence>
<gene>
    <name evidence="11 13" type="primary">fni</name>
    <name evidence="13" type="ORF">LSG31_17955</name>
</gene>
<feature type="binding site" evidence="11">
    <location>
        <position position="121"/>
    </location>
    <ligand>
        <name>FMN</name>
        <dbReference type="ChEBI" id="CHEBI:58210"/>
    </ligand>
</feature>
<evidence type="ECO:0000259" key="12">
    <source>
        <dbReference type="Pfam" id="PF01070"/>
    </source>
</evidence>
<evidence type="ECO:0000256" key="11">
    <source>
        <dbReference type="HAMAP-Rule" id="MF_00354"/>
    </source>
</evidence>
<dbReference type="InterPro" id="IPR011179">
    <property type="entry name" value="IPdP_isomerase"/>
</dbReference>
<evidence type="ECO:0000256" key="4">
    <source>
        <dbReference type="ARBA" id="ARBA00022643"/>
    </source>
</evidence>
<proteinExistence type="inferred from homology"/>
<comment type="subunit">
    <text evidence="10 11">Homooctamer. Dimer of tetramers.</text>
</comment>
<name>A0ABY4CHH3_9BACL</name>
<dbReference type="GO" id="GO:0004452">
    <property type="term" value="F:isopentenyl-diphosphate delta-isomerase activity"/>
    <property type="evidence" value="ECO:0007669"/>
    <property type="project" value="UniProtKB-EC"/>
</dbReference>
<organism evidence="13 14">
    <name type="scientific">Fodinisporobacter ferrooxydans</name>
    <dbReference type="NCBI Taxonomy" id="2901836"/>
    <lineage>
        <taxon>Bacteria</taxon>
        <taxon>Bacillati</taxon>
        <taxon>Bacillota</taxon>
        <taxon>Bacilli</taxon>
        <taxon>Bacillales</taxon>
        <taxon>Alicyclobacillaceae</taxon>
        <taxon>Fodinisporobacter</taxon>
    </lineage>
</organism>
<evidence type="ECO:0000256" key="2">
    <source>
        <dbReference type="ARBA" id="ARBA00022490"/>
    </source>
</evidence>
<accession>A0ABY4CHH3</accession>
<evidence type="ECO:0000256" key="8">
    <source>
        <dbReference type="ARBA" id="ARBA00023229"/>
    </source>
</evidence>
<dbReference type="SUPFAM" id="SSF51395">
    <property type="entry name" value="FMN-linked oxidoreductases"/>
    <property type="match status" value="1"/>
</dbReference>
<reference evidence="13" key="1">
    <citation type="submission" date="2021-12" db="EMBL/GenBank/DDBJ databases">
        <title>Alicyclobacillaceae gen. nov., sp. nov., isolated from chalcocite enrichment system.</title>
        <authorList>
            <person name="Jiang Z."/>
        </authorList>
    </citation>
    <scope>NUCLEOTIDE SEQUENCE</scope>
    <source>
        <strain evidence="13">MYW30-H2</strain>
    </source>
</reference>
<dbReference type="Proteomes" id="UP000830167">
    <property type="component" value="Chromosome"/>
</dbReference>
<feature type="binding site" evidence="11">
    <location>
        <begin position="62"/>
        <end position="64"/>
    </location>
    <ligand>
        <name>FMN</name>
        <dbReference type="ChEBI" id="CHEBI:58210"/>
    </ligand>
</feature>
<dbReference type="InterPro" id="IPR000262">
    <property type="entry name" value="FMN-dep_DH"/>
</dbReference>
<keyword evidence="8 11" id="KW-0414">Isoprene biosynthesis</keyword>
<dbReference type="PANTHER" id="PTHR43665">
    <property type="entry name" value="ISOPENTENYL-DIPHOSPHATE DELTA-ISOMERASE"/>
    <property type="match status" value="1"/>
</dbReference>
<dbReference type="CDD" id="cd02811">
    <property type="entry name" value="IDI-2_FMN"/>
    <property type="match status" value="1"/>
</dbReference>